<dbReference type="InterPro" id="IPR017941">
    <property type="entry name" value="Rieske_2Fe-2S"/>
</dbReference>
<reference evidence="8" key="1">
    <citation type="journal article" date="2019" name="Int. J. Syst. Evol. Microbiol.">
        <title>The Global Catalogue of Microorganisms (GCM) 10K type strain sequencing project: providing services to taxonomists for standard genome sequencing and annotation.</title>
        <authorList>
            <consortium name="The Broad Institute Genomics Platform"/>
            <consortium name="The Broad Institute Genome Sequencing Center for Infectious Disease"/>
            <person name="Wu L."/>
            <person name="Ma J."/>
        </authorList>
    </citation>
    <scope>NUCLEOTIDE SEQUENCE [LARGE SCALE GENOMIC DNA]</scope>
    <source>
        <strain evidence="8">JCM 18303</strain>
    </source>
</reference>
<keyword evidence="2" id="KW-0479">Metal-binding</keyword>
<accession>A0ABP9QQZ1</accession>
<dbReference type="Gene3D" id="2.102.10.10">
    <property type="entry name" value="Rieske [2Fe-2S] iron-sulphur domain"/>
    <property type="match status" value="1"/>
</dbReference>
<evidence type="ECO:0000256" key="1">
    <source>
        <dbReference type="ARBA" id="ARBA00022714"/>
    </source>
</evidence>
<evidence type="ECO:0000256" key="3">
    <source>
        <dbReference type="ARBA" id="ARBA00023004"/>
    </source>
</evidence>
<feature type="domain" description="Rieske" evidence="6">
    <location>
        <begin position="153"/>
        <end position="249"/>
    </location>
</feature>
<sequence length="256" mass="26980">MSERGVRRFVADLLRGRRPRRFRVEESEVAELRTAIVLRAARPGGAAPREEFVTDLRRRLAQELGSGEPAESGRVEAGSAARPDGSEDDATPKDQEPTPGPVTPIGHSRRRVVQAASLAAGAAAIGAGADHVLGSSGPDGAQETLAPNSGRWRTVVASADLPEGGVHDFDLGNVTGFVARSAGRLAAVSGVCTHLGCRLAFNPQARRLDCPCHNASFALGGQLLRYQLAVAPRPLPLFQVREVDGMVQVFAPDTAT</sequence>
<evidence type="ECO:0000256" key="5">
    <source>
        <dbReference type="SAM" id="MobiDB-lite"/>
    </source>
</evidence>
<dbReference type="Proteomes" id="UP001428817">
    <property type="component" value="Unassembled WGS sequence"/>
</dbReference>
<name>A0ABP9QQZ1_9PSEU</name>
<comment type="caution">
    <text evidence="7">The sequence shown here is derived from an EMBL/GenBank/DDBJ whole genome shotgun (WGS) entry which is preliminary data.</text>
</comment>
<evidence type="ECO:0000259" key="6">
    <source>
        <dbReference type="PROSITE" id="PS51296"/>
    </source>
</evidence>
<protein>
    <submittedName>
        <fullName evidence="7">Rieske (2Fe-2S) protein</fullName>
    </submittedName>
</protein>
<keyword evidence="3" id="KW-0408">Iron</keyword>
<feature type="region of interest" description="Disordered" evidence="5">
    <location>
        <begin position="64"/>
        <end position="107"/>
    </location>
</feature>
<keyword evidence="8" id="KW-1185">Reference proteome</keyword>
<evidence type="ECO:0000256" key="4">
    <source>
        <dbReference type="ARBA" id="ARBA00023014"/>
    </source>
</evidence>
<gene>
    <name evidence="7" type="ORF">GCM10023321_56930</name>
</gene>
<keyword evidence="4" id="KW-0411">Iron-sulfur</keyword>
<dbReference type="SUPFAM" id="SSF50022">
    <property type="entry name" value="ISP domain"/>
    <property type="match status" value="1"/>
</dbReference>
<dbReference type="CDD" id="cd03467">
    <property type="entry name" value="Rieske"/>
    <property type="match status" value="1"/>
</dbReference>
<dbReference type="PROSITE" id="PS51296">
    <property type="entry name" value="RIESKE"/>
    <property type="match status" value="1"/>
</dbReference>
<evidence type="ECO:0000313" key="8">
    <source>
        <dbReference type="Proteomes" id="UP001428817"/>
    </source>
</evidence>
<evidence type="ECO:0000256" key="2">
    <source>
        <dbReference type="ARBA" id="ARBA00022723"/>
    </source>
</evidence>
<keyword evidence="1" id="KW-0001">2Fe-2S</keyword>
<proteinExistence type="predicted"/>
<dbReference type="InterPro" id="IPR036922">
    <property type="entry name" value="Rieske_2Fe-2S_sf"/>
</dbReference>
<dbReference type="Pfam" id="PF00355">
    <property type="entry name" value="Rieske"/>
    <property type="match status" value="1"/>
</dbReference>
<organism evidence="7 8">
    <name type="scientific">Pseudonocardia eucalypti</name>
    <dbReference type="NCBI Taxonomy" id="648755"/>
    <lineage>
        <taxon>Bacteria</taxon>
        <taxon>Bacillati</taxon>
        <taxon>Actinomycetota</taxon>
        <taxon>Actinomycetes</taxon>
        <taxon>Pseudonocardiales</taxon>
        <taxon>Pseudonocardiaceae</taxon>
        <taxon>Pseudonocardia</taxon>
    </lineage>
</organism>
<evidence type="ECO:0000313" key="7">
    <source>
        <dbReference type="EMBL" id="GAA5166078.1"/>
    </source>
</evidence>
<dbReference type="RefSeq" id="WP_185064896.1">
    <property type="nucleotide sequence ID" value="NZ_BAABJP010000031.1"/>
</dbReference>
<dbReference type="EMBL" id="BAABJP010000031">
    <property type="protein sequence ID" value="GAA5166078.1"/>
    <property type="molecule type" value="Genomic_DNA"/>
</dbReference>